<reference evidence="2 3" key="1">
    <citation type="journal article" date="2022" name="Nat. Genet.">
        <title>Improved pea reference genome and pan-genome highlight genomic features and evolutionary characteristics.</title>
        <authorList>
            <person name="Yang T."/>
            <person name="Liu R."/>
            <person name="Luo Y."/>
            <person name="Hu S."/>
            <person name="Wang D."/>
            <person name="Wang C."/>
            <person name="Pandey M.K."/>
            <person name="Ge S."/>
            <person name="Xu Q."/>
            <person name="Li N."/>
            <person name="Li G."/>
            <person name="Huang Y."/>
            <person name="Saxena R.K."/>
            <person name="Ji Y."/>
            <person name="Li M."/>
            <person name="Yan X."/>
            <person name="He Y."/>
            <person name="Liu Y."/>
            <person name="Wang X."/>
            <person name="Xiang C."/>
            <person name="Varshney R.K."/>
            <person name="Ding H."/>
            <person name="Gao S."/>
            <person name="Zong X."/>
        </authorList>
    </citation>
    <scope>NUCLEOTIDE SEQUENCE [LARGE SCALE GENOMIC DNA]</scope>
    <source>
        <strain evidence="2 3">cv. Zhongwan 6</strain>
    </source>
</reference>
<dbReference type="AlphaFoldDB" id="A0A9D5B7G2"/>
<organism evidence="2 3">
    <name type="scientific">Pisum sativum</name>
    <name type="common">Garden pea</name>
    <name type="synonym">Lathyrus oleraceus</name>
    <dbReference type="NCBI Taxonomy" id="3888"/>
    <lineage>
        <taxon>Eukaryota</taxon>
        <taxon>Viridiplantae</taxon>
        <taxon>Streptophyta</taxon>
        <taxon>Embryophyta</taxon>
        <taxon>Tracheophyta</taxon>
        <taxon>Spermatophyta</taxon>
        <taxon>Magnoliopsida</taxon>
        <taxon>eudicotyledons</taxon>
        <taxon>Gunneridae</taxon>
        <taxon>Pentapetalae</taxon>
        <taxon>rosids</taxon>
        <taxon>fabids</taxon>
        <taxon>Fabales</taxon>
        <taxon>Fabaceae</taxon>
        <taxon>Papilionoideae</taxon>
        <taxon>50 kb inversion clade</taxon>
        <taxon>NPAAA clade</taxon>
        <taxon>Hologalegina</taxon>
        <taxon>IRL clade</taxon>
        <taxon>Fabeae</taxon>
        <taxon>Lathyrus</taxon>
    </lineage>
</organism>
<sequence length="214" mass="24577">MLPPQYKKGLGRPKKLRFREHDESGSRIRRPVVAYKCTKCDKFGHNLKKCQSKEKDPNRNTPRTKASSIVVEIEWASKTNALEMCNPTHDVTQIEQTQVEKADQAVDKVVENKKKVAKAIENKKQVAKVVEKKKQMAKAVEKKKQVAKAVENKKKVDKKNTHAPKRSSDMLKYVWRYKNNIGPGSISVAPLVVDEEHSVKKMRSWEDISRTMIQ</sequence>
<gene>
    <name evidence="2" type="ORF">KIW84_020131</name>
</gene>
<dbReference type="EMBL" id="JAMSHJ010000002">
    <property type="protein sequence ID" value="KAI5432711.1"/>
    <property type="molecule type" value="Genomic_DNA"/>
</dbReference>
<feature type="region of interest" description="Disordered" evidence="1">
    <location>
        <begin position="1"/>
        <end position="26"/>
    </location>
</feature>
<accession>A0A9D5B7G2</accession>
<dbReference type="Proteomes" id="UP001058974">
    <property type="component" value="Chromosome 2"/>
</dbReference>
<protein>
    <recommendedName>
        <fullName evidence="4">CCHC-type domain-containing protein</fullName>
    </recommendedName>
</protein>
<dbReference type="Gramene" id="Psat02G0013100-T1">
    <property type="protein sequence ID" value="KAI5432711.1"/>
    <property type="gene ID" value="KIW84_020131"/>
</dbReference>
<proteinExistence type="predicted"/>
<feature type="compositionally biased region" description="Basic residues" evidence="1">
    <location>
        <begin position="9"/>
        <end position="18"/>
    </location>
</feature>
<evidence type="ECO:0008006" key="4">
    <source>
        <dbReference type="Google" id="ProtNLM"/>
    </source>
</evidence>
<evidence type="ECO:0000313" key="2">
    <source>
        <dbReference type="EMBL" id="KAI5432711.1"/>
    </source>
</evidence>
<keyword evidence="3" id="KW-1185">Reference proteome</keyword>
<evidence type="ECO:0000313" key="3">
    <source>
        <dbReference type="Proteomes" id="UP001058974"/>
    </source>
</evidence>
<evidence type="ECO:0000256" key="1">
    <source>
        <dbReference type="SAM" id="MobiDB-lite"/>
    </source>
</evidence>
<comment type="caution">
    <text evidence="2">The sequence shown here is derived from an EMBL/GenBank/DDBJ whole genome shotgun (WGS) entry which is preliminary data.</text>
</comment>
<name>A0A9D5B7G2_PEA</name>